<dbReference type="Gene3D" id="1.10.287.1890">
    <property type="match status" value="1"/>
</dbReference>
<dbReference type="EMBL" id="MPLS01000007">
    <property type="protein sequence ID" value="ORI98216.1"/>
    <property type="molecule type" value="Genomic_DNA"/>
</dbReference>
<dbReference type="Gene3D" id="3.40.50.150">
    <property type="entry name" value="Vaccinia Virus protein VP39"/>
    <property type="match status" value="1"/>
</dbReference>
<evidence type="ECO:0000313" key="1">
    <source>
        <dbReference type="EMBL" id="ORI98216.1"/>
    </source>
</evidence>
<dbReference type="PANTHER" id="PTHR38451:SF1">
    <property type="entry name" value="TRNA (ADENINE(22)-N(1))-METHYLTRANSFERASE"/>
    <property type="match status" value="1"/>
</dbReference>
<dbReference type="InterPro" id="IPR006901">
    <property type="entry name" value="TrmK"/>
</dbReference>
<dbReference type="InterPro" id="IPR029063">
    <property type="entry name" value="SAM-dependent_MTases_sf"/>
</dbReference>
<keyword evidence="1" id="KW-0808">Transferase</keyword>
<dbReference type="RefSeq" id="WP_004913110.1">
    <property type="nucleotide sequence ID" value="NZ_MPLS01000007.1"/>
</dbReference>
<sequence>MDSIHLSPRLEAVAKHVPQGAIIADIGSDHAYLPAHLILNNHVQHAIAGEVAQGPFENVQHEINKRHLNGKLEARLANGLAAIDIADKVDTIVIAGMGGILIQDILSAGQSKKHQYNTLILQPNTDENVVRSWLNNNHYLIIAEDIVQEGSHFYEVIVATPGESKLSEREIDFGPYLLQSKSPIFVAKWQKECDRIKVILAHLKNSGNQDTPTYTKWQTTYDRIKEMIS</sequence>
<organism evidence="1 2">
    <name type="scientific">Leuconostoc pseudomesenteroides</name>
    <dbReference type="NCBI Taxonomy" id="33968"/>
    <lineage>
        <taxon>Bacteria</taxon>
        <taxon>Bacillati</taxon>
        <taxon>Bacillota</taxon>
        <taxon>Bacilli</taxon>
        <taxon>Lactobacillales</taxon>
        <taxon>Lactobacillaceae</taxon>
        <taxon>Leuconostoc</taxon>
    </lineage>
</organism>
<dbReference type="Proteomes" id="UP000192288">
    <property type="component" value="Unassembled WGS sequence"/>
</dbReference>
<comment type="caution">
    <text evidence="1">The sequence shown here is derived from an EMBL/GenBank/DDBJ whole genome shotgun (WGS) entry which is preliminary data.</text>
</comment>
<keyword evidence="1" id="KW-0489">Methyltransferase</keyword>
<proteinExistence type="predicted"/>
<gene>
    <name evidence="1" type="ORF">BMR96_03175</name>
</gene>
<dbReference type="AlphaFoldDB" id="A0A1X0VF63"/>
<protein>
    <submittedName>
        <fullName evidence="1">tRNA (Adenine-N(1))-methyltransferase</fullName>
    </submittedName>
</protein>
<reference evidence="1 2" key="1">
    <citation type="journal article" date="2017" name="Front. Microbiol.">
        <title>Genomic Characterization of Dairy Associated Leuconostoc Species and Diversity of Leuconostocs in Undefined Mixed Mesophilic Starter Cultures.</title>
        <authorList>
            <person name="Frantzen C.A."/>
            <person name="Kot W."/>
            <person name="Pedersen T.B."/>
            <person name="Ardo Y.M."/>
            <person name="Broadbent J.R."/>
            <person name="Neve H."/>
            <person name="Hansen L.H."/>
            <person name="Dal Bello F."/>
            <person name="Ostlie H.M."/>
            <person name="Kleppen H.P."/>
            <person name="Vogensen F.K."/>
            <person name="Holo H."/>
        </authorList>
    </citation>
    <scope>NUCLEOTIDE SEQUENCE [LARGE SCALE GENOMIC DNA]</scope>
    <source>
        <strain evidence="1 2">LMGCF08</strain>
    </source>
</reference>
<dbReference type="PIRSF" id="PIRSF018637">
    <property type="entry name" value="TrmK"/>
    <property type="match status" value="1"/>
</dbReference>
<dbReference type="PANTHER" id="PTHR38451">
    <property type="entry name" value="TRNA (ADENINE(22)-N(1))-METHYLTRANSFERASE"/>
    <property type="match status" value="1"/>
</dbReference>
<evidence type="ECO:0000313" key="2">
    <source>
        <dbReference type="Proteomes" id="UP000192288"/>
    </source>
</evidence>
<dbReference type="STRING" id="33968.BMS77_07175"/>
<dbReference type="GO" id="GO:0032259">
    <property type="term" value="P:methylation"/>
    <property type="evidence" value="ECO:0007669"/>
    <property type="project" value="UniProtKB-KW"/>
</dbReference>
<name>A0A1X0VF63_LEUPS</name>
<accession>A0A1X0VF63</accession>
<dbReference type="eggNOG" id="COG2384">
    <property type="taxonomic scope" value="Bacteria"/>
</dbReference>
<dbReference type="Pfam" id="PF04816">
    <property type="entry name" value="TrmK"/>
    <property type="match status" value="1"/>
</dbReference>
<dbReference type="GO" id="GO:0160105">
    <property type="term" value="F:tRNA (adenine(22)-N1)-methyltransferase activity"/>
    <property type="evidence" value="ECO:0007669"/>
    <property type="project" value="InterPro"/>
</dbReference>